<dbReference type="Pfam" id="PF01966">
    <property type="entry name" value="HD"/>
    <property type="match status" value="1"/>
</dbReference>
<dbReference type="STRING" id="399550.Smar_1481"/>
<evidence type="ECO:0000313" key="2">
    <source>
        <dbReference type="EMBL" id="ABN70570.1"/>
    </source>
</evidence>
<gene>
    <name evidence="2" type="ordered locus">Smar_1481</name>
</gene>
<reference evidence="3" key="1">
    <citation type="journal article" date="2009" name="BMC Genomics">
        <title>The complete genome sequence of Staphylothermus marinus reveals differences in sulfur metabolism among heterotrophic Crenarchaeota.</title>
        <authorList>
            <person name="Anderson I.J."/>
            <person name="Dharmarajan L."/>
            <person name="Rodriguez J."/>
            <person name="Hooper S."/>
            <person name="Porat I."/>
            <person name="Ulrich L.E."/>
            <person name="Elkins J.G."/>
            <person name="Mavromatis K."/>
            <person name="Sun H."/>
            <person name="Land M."/>
            <person name="Lapidus A."/>
            <person name="Lucas S."/>
            <person name="Barry K."/>
            <person name="Huber H."/>
            <person name="Zhulin I.B."/>
            <person name="Whitman W.B."/>
            <person name="Mukhopadhyay B."/>
            <person name="Woese C."/>
            <person name="Bristow J."/>
            <person name="Kyrpides N."/>
        </authorList>
    </citation>
    <scope>NUCLEOTIDE SEQUENCE [LARGE SCALE GENOMIC DNA]</scope>
    <source>
        <strain evidence="3">ATCC 43588 / DSM 3639 / JCM 9404 / F1</strain>
    </source>
</reference>
<dbReference type="GO" id="GO:0008832">
    <property type="term" value="F:dGTPase activity"/>
    <property type="evidence" value="ECO:0007669"/>
    <property type="project" value="TreeGrafter"/>
</dbReference>
<accession>A3DPL0</accession>
<reference evidence="2 3" key="2">
    <citation type="journal article" date="2009" name="Stand. Genomic Sci.">
        <title>Complete genome sequence of Staphylothermus marinus Stetter and Fiala 1986 type strain F1.</title>
        <authorList>
            <person name="Anderson I.J."/>
            <person name="Sun H."/>
            <person name="Lapidus A."/>
            <person name="Copeland A."/>
            <person name="Glavina Del Rio T."/>
            <person name="Tice H."/>
            <person name="Dalin E."/>
            <person name="Lucas S."/>
            <person name="Barry K."/>
            <person name="Land M."/>
            <person name="Richardson P."/>
            <person name="Huber H."/>
            <person name="Kyrpides N.C."/>
        </authorList>
    </citation>
    <scope>NUCLEOTIDE SEQUENCE [LARGE SCALE GENOMIC DNA]</scope>
    <source>
        <strain evidence="3">ATCC 43588 / DSM 3639 / JCM 9404 / F1</strain>
    </source>
</reference>
<dbReference type="InterPro" id="IPR003607">
    <property type="entry name" value="HD/PDEase_dom"/>
</dbReference>
<evidence type="ECO:0000313" key="3">
    <source>
        <dbReference type="Proteomes" id="UP000000254"/>
    </source>
</evidence>
<dbReference type="InterPro" id="IPR050135">
    <property type="entry name" value="dGTPase-like"/>
</dbReference>
<dbReference type="GO" id="GO:0006203">
    <property type="term" value="P:dGTP catabolic process"/>
    <property type="evidence" value="ECO:0007669"/>
    <property type="project" value="TreeGrafter"/>
</dbReference>
<evidence type="ECO:0000259" key="1">
    <source>
        <dbReference type="SMART" id="SM00471"/>
    </source>
</evidence>
<dbReference type="eggNOG" id="arCOG04430">
    <property type="taxonomic scope" value="Archaea"/>
</dbReference>
<dbReference type="Gene3D" id="1.10.3210.10">
    <property type="entry name" value="Hypothetical protein af1432"/>
    <property type="match status" value="1"/>
</dbReference>
<name>A3DPL0_STAMF</name>
<dbReference type="EMBL" id="CP000575">
    <property type="protein sequence ID" value="ABN70570.1"/>
    <property type="molecule type" value="Genomic_DNA"/>
</dbReference>
<organism evidence="2 3">
    <name type="scientific">Staphylothermus marinus (strain ATCC 43588 / DSM 3639 / JCM 9404 / F1)</name>
    <dbReference type="NCBI Taxonomy" id="399550"/>
    <lineage>
        <taxon>Archaea</taxon>
        <taxon>Thermoproteota</taxon>
        <taxon>Thermoprotei</taxon>
        <taxon>Desulfurococcales</taxon>
        <taxon>Desulfurococcaceae</taxon>
        <taxon>Staphylothermus</taxon>
    </lineage>
</organism>
<protein>
    <submittedName>
        <fullName evidence="2">Metal-dependent phosphohydrolase, HD region</fullName>
    </submittedName>
</protein>
<proteinExistence type="predicted"/>
<dbReference type="InterPro" id="IPR006674">
    <property type="entry name" value="HD_domain"/>
</dbReference>
<dbReference type="SUPFAM" id="SSF109604">
    <property type="entry name" value="HD-domain/PDEase-like"/>
    <property type="match status" value="1"/>
</dbReference>
<dbReference type="AlphaFoldDB" id="A3DPL0"/>
<dbReference type="OrthoDB" id="8895at2157"/>
<dbReference type="CDD" id="cd00077">
    <property type="entry name" value="HDc"/>
    <property type="match status" value="1"/>
</dbReference>
<keyword evidence="3" id="KW-1185">Reference proteome</keyword>
<dbReference type="PANTHER" id="PTHR11373:SF4">
    <property type="entry name" value="DEOXYNUCLEOSIDE TRIPHOSPHATE TRIPHOSPHOHYDROLASE SAMHD1"/>
    <property type="match status" value="1"/>
</dbReference>
<feature type="domain" description="HD/PDEase" evidence="1">
    <location>
        <begin position="68"/>
        <end position="226"/>
    </location>
</feature>
<dbReference type="HOGENOM" id="CLU_026821_3_2_2"/>
<dbReference type="SMART" id="SM00471">
    <property type="entry name" value="HDc"/>
    <property type="match status" value="1"/>
</dbReference>
<dbReference type="Proteomes" id="UP000000254">
    <property type="component" value="Chromosome"/>
</dbReference>
<dbReference type="KEGG" id="smr:Smar_1481"/>
<dbReference type="PANTHER" id="PTHR11373">
    <property type="entry name" value="DEOXYNUCLEOSIDE TRIPHOSPHATE TRIPHOSPHOHYDROLASE"/>
    <property type="match status" value="1"/>
</dbReference>
<sequence length="527" mass="62008">MVDVAMLRHKDVAARYEHKFTWKEISDPIYGYTYFNREIEEKIINSLILQRLRYILQLQTAHLVYPGAVHTRFQHAVGVMHLAGLMVEDIISKILIYYGKEYLEDYDPDSLIQAVRLAGLLHDAGHACFGHAFEEALLWGNNRVPIEVNNHEKIGYKIVQLLLEDKIREFEDTYGLGHLYDILMSILDPDEPRDKILLIMRWLIKDSLYPADILDFLRRDSYYTGTNEYGYIDYERLYKNTYPYFENNKPLLLLDRNTWGEFRAYLYAKANMFEHVYYHSVNRAFDKLLKTILRKLDEELDLTGRVNDLAKGDPYGYLALTDVKMYDVMLEKALNTNGELSKLTYRLLIERKPEWKRVGREYILSSYQGSLAVKHILKLVFDKEYRRRIADKIREEVYDSLKDKGVDESDIWIDVLDISPVPRSILMPGKSGGANLLTLHIGKKKDKQIIKDRDVFLVEEGIPLMIIFRAYIRRGLHRLEYESIVTEKIRQTVNSELGINIDEYKKIIKEIYSELSPEKYEEEKITV</sequence>